<dbReference type="Pfam" id="PF01817">
    <property type="entry name" value="CM_2"/>
    <property type="match status" value="1"/>
</dbReference>
<dbReference type="SMART" id="SM00830">
    <property type="entry name" value="CM_2"/>
    <property type="match status" value="1"/>
</dbReference>
<dbReference type="RefSeq" id="WP_247231717.1">
    <property type="nucleotide sequence ID" value="NZ_JALKHS010000006.1"/>
</dbReference>
<keyword evidence="2" id="KW-0413">Isomerase</keyword>
<feature type="domain" description="Chorismate mutase" evidence="3">
    <location>
        <begin position="3"/>
        <end position="93"/>
    </location>
</feature>
<evidence type="ECO:0000313" key="5">
    <source>
        <dbReference type="Proteomes" id="UP001203512"/>
    </source>
</evidence>
<dbReference type="PIRSF" id="PIRSF029775">
    <property type="entry name" value="Isochor_pyr_lyas"/>
    <property type="match status" value="1"/>
</dbReference>
<dbReference type="InterPro" id="IPR036979">
    <property type="entry name" value="CM_dom_sf"/>
</dbReference>
<gene>
    <name evidence="4" type="ORF">MU848_07880</name>
</gene>
<dbReference type="PANTHER" id="PTHR38041">
    <property type="entry name" value="CHORISMATE MUTASE"/>
    <property type="match status" value="1"/>
</dbReference>
<name>A0ABT0DWL2_9SPHN</name>
<dbReference type="Gene3D" id="1.20.59.10">
    <property type="entry name" value="Chorismate mutase"/>
    <property type="match status" value="1"/>
</dbReference>
<organism evidence="4 5">
    <name type="scientific">Sphingobium agri</name>
    <dbReference type="NCBI Taxonomy" id="2933566"/>
    <lineage>
        <taxon>Bacteria</taxon>
        <taxon>Pseudomonadati</taxon>
        <taxon>Pseudomonadota</taxon>
        <taxon>Alphaproteobacteria</taxon>
        <taxon>Sphingomonadales</taxon>
        <taxon>Sphingomonadaceae</taxon>
        <taxon>Sphingobium</taxon>
    </lineage>
</organism>
<dbReference type="InterPro" id="IPR008241">
    <property type="entry name" value="Isochorismate_pyruvate-lyase"/>
</dbReference>
<dbReference type="PANTHER" id="PTHR38041:SF1">
    <property type="entry name" value="CHORISMATE MUTASE"/>
    <property type="match status" value="1"/>
</dbReference>
<keyword evidence="5" id="KW-1185">Reference proteome</keyword>
<dbReference type="InterPro" id="IPR036263">
    <property type="entry name" value="Chorismate_II_sf"/>
</dbReference>
<evidence type="ECO:0000313" key="4">
    <source>
        <dbReference type="EMBL" id="MCK0531501.1"/>
    </source>
</evidence>
<dbReference type="InterPro" id="IPR051331">
    <property type="entry name" value="Chorismate_mutase-related"/>
</dbReference>
<comment type="caution">
    <text evidence="4">The sequence shown here is derived from an EMBL/GenBank/DDBJ whole genome shotgun (WGS) entry which is preliminary data.</text>
</comment>
<dbReference type="EC" id="5.4.99.5" evidence="1"/>
<proteinExistence type="predicted"/>
<evidence type="ECO:0000256" key="1">
    <source>
        <dbReference type="ARBA" id="ARBA00012404"/>
    </source>
</evidence>
<dbReference type="InterPro" id="IPR002701">
    <property type="entry name" value="CM_II_prokaryot"/>
</dbReference>
<evidence type="ECO:0000259" key="3">
    <source>
        <dbReference type="PROSITE" id="PS51168"/>
    </source>
</evidence>
<sequence>MNPESYSTMEQVRAGVDNLDSQIVALLAQRFAHMRAAARIKQDRGAVRDEARKAEVIANAREEAEQLGLPGEMIASLWDHLVEASIAYEMEEFDRIKA</sequence>
<dbReference type="PROSITE" id="PS51168">
    <property type="entry name" value="CHORISMATE_MUT_2"/>
    <property type="match status" value="1"/>
</dbReference>
<dbReference type="EMBL" id="JALKHS010000006">
    <property type="protein sequence ID" value="MCK0531501.1"/>
    <property type="molecule type" value="Genomic_DNA"/>
</dbReference>
<dbReference type="Proteomes" id="UP001203512">
    <property type="component" value="Unassembled WGS sequence"/>
</dbReference>
<protein>
    <recommendedName>
        <fullName evidence="1">chorismate mutase</fullName>
        <ecNumber evidence="1">5.4.99.5</ecNumber>
    </recommendedName>
</protein>
<reference evidence="4 5" key="1">
    <citation type="submission" date="2022-04" db="EMBL/GenBank/DDBJ databases">
        <authorList>
            <person name="Huq M.A."/>
        </authorList>
    </citation>
    <scope>NUCLEOTIDE SEQUENCE [LARGE SCALE GENOMIC DNA]</scope>
    <source>
        <strain evidence="4 5">MAH-33</strain>
    </source>
</reference>
<evidence type="ECO:0000256" key="2">
    <source>
        <dbReference type="ARBA" id="ARBA00023235"/>
    </source>
</evidence>
<accession>A0ABT0DWL2</accession>
<dbReference type="SUPFAM" id="SSF48600">
    <property type="entry name" value="Chorismate mutase II"/>
    <property type="match status" value="1"/>
</dbReference>